<accession>A0A9Q5B137</accession>
<name>A0A9Q5B137_PSEFR</name>
<dbReference type="Proteomes" id="UP000564604">
    <property type="component" value="Unassembled WGS sequence"/>
</dbReference>
<evidence type="ECO:0000313" key="1">
    <source>
        <dbReference type="EMBL" id="NNB48811.1"/>
    </source>
</evidence>
<sequence length="51" mass="5938">MSCLQRAEQAEVVDGRFVFLWIAFNAAYATDIDETQRLAAEYRHLPTLSYR</sequence>
<dbReference type="RefSeq" id="WP_156786506.1">
    <property type="nucleotide sequence ID" value="NZ_JAAQYX010000005.1"/>
</dbReference>
<gene>
    <name evidence="1" type="ORF">HBN89_05900</name>
</gene>
<comment type="caution">
    <text evidence="1">The sequence shown here is derived from an EMBL/GenBank/DDBJ whole genome shotgun (WGS) entry which is preliminary data.</text>
</comment>
<proteinExistence type="predicted"/>
<organism evidence="1 2">
    <name type="scientific">Pseudomonas fragi</name>
    <dbReference type="NCBI Taxonomy" id="296"/>
    <lineage>
        <taxon>Bacteria</taxon>
        <taxon>Pseudomonadati</taxon>
        <taxon>Pseudomonadota</taxon>
        <taxon>Gammaproteobacteria</taxon>
        <taxon>Pseudomonadales</taxon>
        <taxon>Pseudomonadaceae</taxon>
        <taxon>Pseudomonas</taxon>
    </lineage>
</organism>
<protein>
    <submittedName>
        <fullName evidence="1">Uncharacterized protein</fullName>
    </submittedName>
</protein>
<dbReference type="AlphaFoldDB" id="A0A9Q5B137"/>
<evidence type="ECO:0000313" key="2">
    <source>
        <dbReference type="Proteomes" id="UP000564604"/>
    </source>
</evidence>
<reference evidence="1 2" key="1">
    <citation type="journal article" date="2020" name="Front. Microbiol.">
        <title>Genetic Organization of the aprX-lipA2 Operon Affects the Proteolytic Potential of Pseudomonas Species in Milk.</title>
        <authorList>
            <person name="Maier C."/>
            <person name="Huptas C."/>
            <person name="von Neubeck M."/>
            <person name="Scherer S."/>
            <person name="Wenning M."/>
            <person name="Lucking G."/>
        </authorList>
    </citation>
    <scope>NUCLEOTIDE SEQUENCE [LARGE SCALE GENOMIC DNA]</scope>
    <source>
        <strain evidence="1 2">WS 5094</strain>
    </source>
</reference>
<dbReference type="EMBL" id="JAAQYX010000005">
    <property type="protein sequence ID" value="NNB48811.1"/>
    <property type="molecule type" value="Genomic_DNA"/>
</dbReference>